<reference evidence="7" key="1">
    <citation type="submission" date="2018-05" db="EMBL/GenBank/DDBJ databases">
        <authorList>
            <person name="Hao L."/>
        </authorList>
    </citation>
    <scope>NUCLEOTIDE SEQUENCE [LARGE SCALE GENOMIC DNA]</scope>
</reference>
<dbReference type="Gene3D" id="3.40.350.10">
    <property type="entry name" value="Creatinase/prolidase N-terminal domain"/>
    <property type="match status" value="1"/>
</dbReference>
<dbReference type="InterPro" id="IPR000587">
    <property type="entry name" value="Creatinase_N"/>
</dbReference>
<dbReference type="PROSITE" id="PS00491">
    <property type="entry name" value="PROLINE_PEPTIDASE"/>
    <property type="match status" value="1"/>
</dbReference>
<dbReference type="OrthoDB" id="9806388at2"/>
<proteinExistence type="inferred from homology"/>
<keyword evidence="1 3" id="KW-0479">Metal-binding</keyword>
<dbReference type="InterPro" id="IPR001131">
    <property type="entry name" value="Peptidase_M24B_aminopep-P_CS"/>
</dbReference>
<evidence type="ECO:0000259" key="5">
    <source>
        <dbReference type="Pfam" id="PF01321"/>
    </source>
</evidence>
<dbReference type="PANTHER" id="PTHR46112:SF3">
    <property type="entry name" value="AMINOPEPTIDASE YPDF"/>
    <property type="match status" value="1"/>
</dbReference>
<dbReference type="Gene3D" id="3.90.230.10">
    <property type="entry name" value="Creatinase/methionine aminopeptidase superfamily"/>
    <property type="match status" value="1"/>
</dbReference>
<accession>A0A2X3K618</accession>
<dbReference type="PANTHER" id="PTHR46112">
    <property type="entry name" value="AMINOPEPTIDASE"/>
    <property type="match status" value="1"/>
</dbReference>
<protein>
    <submittedName>
        <fullName evidence="6">Peptidase M24</fullName>
    </submittedName>
</protein>
<dbReference type="SUPFAM" id="SSF53092">
    <property type="entry name" value="Creatinase/prolidase N-terminal domain"/>
    <property type="match status" value="1"/>
</dbReference>
<dbReference type="InterPro" id="IPR036005">
    <property type="entry name" value="Creatinase/aminopeptidase-like"/>
</dbReference>
<feature type="domain" description="Creatinase N-terminal" evidence="5">
    <location>
        <begin position="6"/>
        <end position="135"/>
    </location>
</feature>
<evidence type="ECO:0000313" key="6">
    <source>
        <dbReference type="EMBL" id="SQD92503.1"/>
    </source>
</evidence>
<comment type="similarity">
    <text evidence="3">Belongs to the peptidase M24B family.</text>
</comment>
<dbReference type="Proteomes" id="UP000249818">
    <property type="component" value="Chromosome BARAN1"/>
</dbReference>
<dbReference type="RefSeq" id="WP_122030708.1">
    <property type="nucleotide sequence ID" value="NZ_LS483254.1"/>
</dbReference>
<dbReference type="EMBL" id="LS483254">
    <property type="protein sequence ID" value="SQD92503.1"/>
    <property type="molecule type" value="Genomic_DNA"/>
</dbReference>
<evidence type="ECO:0000259" key="4">
    <source>
        <dbReference type="Pfam" id="PF00557"/>
    </source>
</evidence>
<keyword evidence="2" id="KW-0378">Hydrolase</keyword>
<dbReference type="KEGG" id="bana:BARAN1_0479"/>
<dbReference type="AlphaFoldDB" id="A0A2X3K618"/>
<dbReference type="SUPFAM" id="SSF55920">
    <property type="entry name" value="Creatinase/aminopeptidase"/>
    <property type="match status" value="1"/>
</dbReference>
<dbReference type="GO" id="GO:0016787">
    <property type="term" value="F:hydrolase activity"/>
    <property type="evidence" value="ECO:0007669"/>
    <property type="project" value="UniProtKB-KW"/>
</dbReference>
<evidence type="ECO:0000313" key="7">
    <source>
        <dbReference type="Proteomes" id="UP000249818"/>
    </source>
</evidence>
<dbReference type="Pfam" id="PF00557">
    <property type="entry name" value="Peptidase_M24"/>
    <property type="match status" value="1"/>
</dbReference>
<dbReference type="InterPro" id="IPR000994">
    <property type="entry name" value="Pept_M24"/>
</dbReference>
<sequence>MDHARRREELGRRMRNRGLDAFLVINVERSDRPNLRYLTGFTGSFGILIAGERSLFATDSRYTEQAGREIAGLPVEEVKGRWLPWLAERLKALGVAKVGIGAQRTSLHVYQELTRLASGIEFVPQTGLVEELRRVKSEEEIARISAAARLTDEGLRWVVGRLAPGQKERDVALDLEVWYRRHGAEGVAFDLIVAGGPGSAMPHHRPTDRAIARGDVVLFDIGAQVNGYCADLTRVVAVGDPGGEVREVYRTVLEANRAGLAAVQAGRTGKDVDQAARDVIARAGHGDRFGHGLGHGVGLEVHEAPTVGPSSDDALEVGTVVTIEPGIYLPGRFGIRIEDLVAVTADGCRILSSSPKDELLVV</sequence>
<evidence type="ECO:0000256" key="1">
    <source>
        <dbReference type="ARBA" id="ARBA00022723"/>
    </source>
</evidence>
<keyword evidence="7" id="KW-1185">Reference proteome</keyword>
<gene>
    <name evidence="6" type="ORF">BARAN1_0479</name>
</gene>
<dbReference type="Pfam" id="PF01321">
    <property type="entry name" value="Creatinase_N"/>
    <property type="match status" value="1"/>
</dbReference>
<evidence type="ECO:0000256" key="2">
    <source>
        <dbReference type="ARBA" id="ARBA00022801"/>
    </source>
</evidence>
<dbReference type="CDD" id="cd01092">
    <property type="entry name" value="APP-like"/>
    <property type="match status" value="1"/>
</dbReference>
<dbReference type="GO" id="GO:0046872">
    <property type="term" value="F:metal ion binding"/>
    <property type="evidence" value="ECO:0007669"/>
    <property type="project" value="UniProtKB-KW"/>
</dbReference>
<dbReference type="InterPro" id="IPR050659">
    <property type="entry name" value="Peptidase_M24B"/>
</dbReference>
<name>A0A2X3K618_9BACT</name>
<dbReference type="InterPro" id="IPR029149">
    <property type="entry name" value="Creatin/AminoP/Spt16_N"/>
</dbReference>
<evidence type="ECO:0000256" key="3">
    <source>
        <dbReference type="RuleBase" id="RU000590"/>
    </source>
</evidence>
<feature type="domain" description="Peptidase M24" evidence="4">
    <location>
        <begin position="143"/>
        <end position="345"/>
    </location>
</feature>
<organism evidence="6 7">
    <name type="scientific">Candidatus Bipolaricaulis anaerobius</name>
    <dbReference type="NCBI Taxonomy" id="2026885"/>
    <lineage>
        <taxon>Bacteria</taxon>
        <taxon>Candidatus Bipolaricaulota</taxon>
        <taxon>Candidatus Bipolaricaulia</taxon>
        <taxon>Candidatus Bipolaricaulales</taxon>
        <taxon>Candidatus Bipolaricaulaceae</taxon>
        <taxon>Candidatus Bipolaricaulis</taxon>
    </lineage>
</organism>